<dbReference type="Pfam" id="PF01476">
    <property type="entry name" value="LysM"/>
    <property type="match status" value="1"/>
</dbReference>
<dbReference type="PROSITE" id="PS51782">
    <property type="entry name" value="LYSM"/>
    <property type="match status" value="1"/>
</dbReference>
<evidence type="ECO:0000259" key="1">
    <source>
        <dbReference type="PROSITE" id="PS51782"/>
    </source>
</evidence>
<dbReference type="InterPro" id="IPR036779">
    <property type="entry name" value="LysM_dom_sf"/>
</dbReference>
<name>A0ABW5BUY3_9BACI</name>
<dbReference type="Gene3D" id="3.10.350.10">
    <property type="entry name" value="LysM domain"/>
    <property type="match status" value="1"/>
</dbReference>
<dbReference type="CDD" id="cd00118">
    <property type="entry name" value="LysM"/>
    <property type="match status" value="1"/>
</dbReference>
<comment type="caution">
    <text evidence="2">The sequence shown here is derived from an EMBL/GenBank/DDBJ whole genome shotgun (WGS) entry which is preliminary data.</text>
</comment>
<evidence type="ECO:0000313" key="3">
    <source>
        <dbReference type="Proteomes" id="UP001597318"/>
    </source>
</evidence>
<gene>
    <name evidence="2" type="ORF">ACFSKK_03375</name>
</gene>
<dbReference type="EMBL" id="JBHUIK010000001">
    <property type="protein sequence ID" value="MFD2212749.1"/>
    <property type="molecule type" value="Genomic_DNA"/>
</dbReference>
<protein>
    <submittedName>
        <fullName evidence="2">LysM peptidoglycan-binding domain-containing protein</fullName>
    </submittedName>
</protein>
<proteinExistence type="predicted"/>
<accession>A0ABW5BUY3</accession>
<reference evidence="3" key="1">
    <citation type="journal article" date="2019" name="Int. J. Syst. Evol. Microbiol.">
        <title>The Global Catalogue of Microorganisms (GCM) 10K type strain sequencing project: providing services to taxonomists for standard genome sequencing and annotation.</title>
        <authorList>
            <consortium name="The Broad Institute Genomics Platform"/>
            <consortium name="The Broad Institute Genome Sequencing Center for Infectious Disease"/>
            <person name="Wu L."/>
            <person name="Ma J."/>
        </authorList>
    </citation>
    <scope>NUCLEOTIDE SEQUENCE [LARGE SCALE GENOMIC DNA]</scope>
    <source>
        <strain evidence="3">CGMCC 1.15474</strain>
    </source>
</reference>
<feature type="domain" description="LysM" evidence="1">
    <location>
        <begin position="36"/>
        <end position="87"/>
    </location>
</feature>
<dbReference type="Proteomes" id="UP001597318">
    <property type="component" value="Unassembled WGS sequence"/>
</dbReference>
<organism evidence="2 3">
    <name type="scientific">Metabacillus endolithicus</name>
    <dbReference type="NCBI Taxonomy" id="1535204"/>
    <lineage>
        <taxon>Bacteria</taxon>
        <taxon>Bacillati</taxon>
        <taxon>Bacillota</taxon>
        <taxon>Bacilli</taxon>
        <taxon>Bacillales</taxon>
        <taxon>Bacillaceae</taxon>
        <taxon>Metabacillus</taxon>
    </lineage>
</organism>
<evidence type="ECO:0000313" key="2">
    <source>
        <dbReference type="EMBL" id="MFD2212749.1"/>
    </source>
</evidence>
<sequence>MKKESFTYVVSFFLVLFAITLAITYTGNSESLDKYHQVEIQEGDSLWSIADEFNVKSQISKQEFVKWVQDKNGIHSNVVKPGEFVFVPVEKDEIYQIEQIASK</sequence>
<dbReference type="InterPro" id="IPR018392">
    <property type="entry name" value="LysM"/>
</dbReference>
<keyword evidence="3" id="KW-1185">Reference proteome</keyword>
<dbReference type="RefSeq" id="WP_247341825.1">
    <property type="nucleotide sequence ID" value="NZ_CP095550.1"/>
</dbReference>